<sequence>MSDQLPPATSPSTTTPRQAALVRLVAQLEEHVARAGWDAPVGVFALVRTASALEQDPTLERMLDAAALAEARTDPEALTAIEQGDLPPVDSLEELLAGIVWPDEVDGTAVATERVVLPAAAEQAAAEIEDPQERAAYLMSRPDRDDVRMVVGVLRSGESWCAVRARSHDSADEVAGGADLVPGLVEALRRTLQ</sequence>
<name>A0A1L7RP53_9ACTO</name>
<dbReference type="RefSeq" id="WP_210579841.1">
    <property type="nucleotide sequence ID" value="NZ_LK995494.1"/>
</dbReference>
<evidence type="ECO:0000313" key="1">
    <source>
        <dbReference type="EMBL" id="CED91084.1"/>
    </source>
</evidence>
<dbReference type="EMBL" id="LK995494">
    <property type="protein sequence ID" value="CED91084.1"/>
    <property type="molecule type" value="Genomic_DNA"/>
</dbReference>
<dbReference type="NCBIfam" id="NF040618">
    <property type="entry name" value="PPA1309_fam"/>
    <property type="match status" value="1"/>
</dbReference>
<gene>
    <name evidence="1" type="ORF">AAM4_1252</name>
</gene>
<accession>A0A1L7RP53</accession>
<dbReference type="AlphaFoldDB" id="A0A1L7RP53"/>
<protein>
    <submittedName>
        <fullName evidence="1">Uncharacterized protein</fullName>
    </submittedName>
</protein>
<reference evidence="1" key="1">
    <citation type="submission" date="2014-07" db="EMBL/GenBank/DDBJ databases">
        <authorList>
            <person name="Zhang J.E."/>
            <person name="Yang H."/>
            <person name="Guo J."/>
            <person name="Deng Z."/>
            <person name="Luo H."/>
            <person name="Luo M."/>
            <person name="Zhao B."/>
        </authorList>
    </citation>
    <scope>NUCLEOTIDE SEQUENCE</scope>
    <source>
        <strain evidence="1">AM4</strain>
    </source>
</reference>
<dbReference type="InterPro" id="IPR047681">
    <property type="entry name" value="PPA1309-like"/>
</dbReference>
<organism evidence="1">
    <name type="scientific">Actinomyces succiniciruminis</name>
    <dbReference type="NCBI Taxonomy" id="1522002"/>
    <lineage>
        <taxon>Bacteria</taxon>
        <taxon>Bacillati</taxon>
        <taxon>Actinomycetota</taxon>
        <taxon>Actinomycetes</taxon>
        <taxon>Actinomycetales</taxon>
        <taxon>Actinomycetaceae</taxon>
        <taxon>Actinomyces</taxon>
    </lineage>
</organism>
<proteinExistence type="predicted"/>